<feature type="transmembrane region" description="Helical" evidence="1">
    <location>
        <begin position="63"/>
        <end position="87"/>
    </location>
</feature>
<evidence type="ECO:0000256" key="1">
    <source>
        <dbReference type="SAM" id="Phobius"/>
    </source>
</evidence>
<dbReference type="AlphaFoldDB" id="A0A7Y9RV86"/>
<dbReference type="Proteomes" id="UP000544110">
    <property type="component" value="Unassembled WGS sequence"/>
</dbReference>
<dbReference type="EMBL" id="JACCAC010000001">
    <property type="protein sequence ID" value="NYG55981.1"/>
    <property type="molecule type" value="Genomic_DNA"/>
</dbReference>
<feature type="transmembrane region" description="Helical" evidence="1">
    <location>
        <begin position="171"/>
        <end position="191"/>
    </location>
</feature>
<proteinExistence type="predicted"/>
<keyword evidence="1" id="KW-0812">Transmembrane</keyword>
<name>A0A7Y9RV86_9ACTN</name>
<keyword evidence="1" id="KW-1133">Transmembrane helix</keyword>
<feature type="transmembrane region" description="Helical" evidence="1">
    <location>
        <begin position="6"/>
        <end position="24"/>
    </location>
</feature>
<protein>
    <submittedName>
        <fullName evidence="2">Uncharacterized protein with PQ loop repeat</fullName>
    </submittedName>
</protein>
<keyword evidence="1" id="KW-0472">Membrane</keyword>
<feature type="transmembrane region" description="Helical" evidence="1">
    <location>
        <begin position="116"/>
        <end position="136"/>
    </location>
</feature>
<evidence type="ECO:0000313" key="3">
    <source>
        <dbReference type="Proteomes" id="UP000544110"/>
    </source>
</evidence>
<reference evidence="2 3" key="1">
    <citation type="submission" date="2020-07" db="EMBL/GenBank/DDBJ databases">
        <title>Sequencing the genomes of 1000 actinobacteria strains.</title>
        <authorList>
            <person name="Klenk H.-P."/>
        </authorList>
    </citation>
    <scope>NUCLEOTIDE SEQUENCE [LARGE SCALE GENOMIC DNA]</scope>
    <source>
        <strain evidence="2 3">DSM 24552</strain>
    </source>
</reference>
<comment type="caution">
    <text evidence="2">The sequence shown here is derived from an EMBL/GenBank/DDBJ whole genome shotgun (WGS) entry which is preliminary data.</text>
</comment>
<gene>
    <name evidence="2" type="ORF">BJ989_002285</name>
</gene>
<feature type="transmembrane region" description="Helical" evidence="1">
    <location>
        <begin position="148"/>
        <end position="165"/>
    </location>
</feature>
<sequence length="218" mass="22093">MLLDPLLLTAAGAATVVTSTVLHAPQLARVHRQRDAAGLAPASLLSGLVQYAAWNVYAWQGQAWSVLVSNLVATVLFVALAAAAWCAGLRPDRACWLPTAWTPVVVAGALHGPGAFALALTVGSALTLAPSVLTAWTAPRTTGLSVSSWVLCLVNGALFWLLGLGGAPVGVLAYGVLATVASGLVLLAVALRSSARLELPVAVTASPETAATDFTPAA</sequence>
<dbReference type="RefSeq" id="WP_179518331.1">
    <property type="nucleotide sequence ID" value="NZ_JACCAC010000001.1"/>
</dbReference>
<dbReference type="Gene3D" id="1.20.1280.290">
    <property type="match status" value="1"/>
</dbReference>
<keyword evidence="3" id="KW-1185">Reference proteome</keyword>
<evidence type="ECO:0000313" key="2">
    <source>
        <dbReference type="EMBL" id="NYG55981.1"/>
    </source>
</evidence>
<accession>A0A7Y9RV86</accession>
<organism evidence="2 3">
    <name type="scientific">Nocardioides perillae</name>
    <dbReference type="NCBI Taxonomy" id="1119534"/>
    <lineage>
        <taxon>Bacteria</taxon>
        <taxon>Bacillati</taxon>
        <taxon>Actinomycetota</taxon>
        <taxon>Actinomycetes</taxon>
        <taxon>Propionibacteriales</taxon>
        <taxon>Nocardioidaceae</taxon>
        <taxon>Nocardioides</taxon>
    </lineage>
</organism>
<feature type="transmembrane region" description="Helical" evidence="1">
    <location>
        <begin position="36"/>
        <end position="57"/>
    </location>
</feature>